<accession>A0AA39HZV9</accession>
<keyword evidence="1" id="KW-0812">Transmembrane</keyword>
<feature type="transmembrane region" description="Helical" evidence="1">
    <location>
        <begin position="60"/>
        <end position="79"/>
    </location>
</feature>
<proteinExistence type="predicted"/>
<dbReference type="Proteomes" id="UP001175271">
    <property type="component" value="Unassembled WGS sequence"/>
</dbReference>
<keyword evidence="1" id="KW-1133">Transmembrane helix</keyword>
<reference evidence="2" key="1">
    <citation type="submission" date="2023-06" db="EMBL/GenBank/DDBJ databases">
        <title>Genomic analysis of the entomopathogenic nematode Steinernema hermaphroditum.</title>
        <authorList>
            <person name="Schwarz E.M."/>
            <person name="Heppert J.K."/>
            <person name="Baniya A."/>
            <person name="Schwartz H.T."/>
            <person name="Tan C.-H."/>
            <person name="Antoshechkin I."/>
            <person name="Sternberg P.W."/>
            <person name="Goodrich-Blair H."/>
            <person name="Dillman A.R."/>
        </authorList>
    </citation>
    <scope>NUCLEOTIDE SEQUENCE</scope>
    <source>
        <strain evidence="2">PS9179</strain>
        <tissue evidence="2">Whole animal</tissue>
    </source>
</reference>
<feature type="transmembrane region" description="Helical" evidence="1">
    <location>
        <begin position="129"/>
        <end position="152"/>
    </location>
</feature>
<comment type="caution">
    <text evidence="2">The sequence shown here is derived from an EMBL/GenBank/DDBJ whole genome shotgun (WGS) entry which is preliminary data.</text>
</comment>
<evidence type="ECO:0000313" key="3">
    <source>
        <dbReference type="Proteomes" id="UP001175271"/>
    </source>
</evidence>
<organism evidence="2 3">
    <name type="scientific">Steinernema hermaphroditum</name>
    <dbReference type="NCBI Taxonomy" id="289476"/>
    <lineage>
        <taxon>Eukaryota</taxon>
        <taxon>Metazoa</taxon>
        <taxon>Ecdysozoa</taxon>
        <taxon>Nematoda</taxon>
        <taxon>Chromadorea</taxon>
        <taxon>Rhabditida</taxon>
        <taxon>Tylenchina</taxon>
        <taxon>Panagrolaimomorpha</taxon>
        <taxon>Strongyloidoidea</taxon>
        <taxon>Steinernematidae</taxon>
        <taxon>Steinernema</taxon>
    </lineage>
</organism>
<feature type="transmembrane region" description="Helical" evidence="1">
    <location>
        <begin position="12"/>
        <end position="40"/>
    </location>
</feature>
<gene>
    <name evidence="2" type="ORF">QR680_007060</name>
</gene>
<protein>
    <submittedName>
        <fullName evidence="2">Uncharacterized protein</fullName>
    </submittedName>
</protein>
<evidence type="ECO:0000313" key="2">
    <source>
        <dbReference type="EMBL" id="KAK0413922.1"/>
    </source>
</evidence>
<name>A0AA39HZV9_9BILA</name>
<keyword evidence="1" id="KW-0472">Membrane</keyword>
<dbReference type="EMBL" id="JAUCMV010000003">
    <property type="protein sequence ID" value="KAK0413922.1"/>
    <property type="molecule type" value="Genomic_DNA"/>
</dbReference>
<evidence type="ECO:0000256" key="1">
    <source>
        <dbReference type="SAM" id="Phobius"/>
    </source>
</evidence>
<keyword evidence="3" id="KW-1185">Reference proteome</keyword>
<feature type="transmembrane region" description="Helical" evidence="1">
    <location>
        <begin position="91"/>
        <end position="109"/>
    </location>
</feature>
<dbReference type="AlphaFoldDB" id="A0AA39HZV9"/>
<sequence>MLSRLTSRILFVDVAMAFYIIEVIVSLVQVIGMITFSVVFVGNLSDFVSSADGFLAGVDVAVWLFDILLVAATFSYDVVELPCCLHLIMAGYAMNLLYTLRLAIGLVMWSPHVSAPKEGEKLADKLSVVYAVVSLLMFAIHIVGIVFFGAVAKRYKNEKKRFLGHKEA</sequence>